<dbReference type="Gene3D" id="3.30.360.10">
    <property type="entry name" value="Dihydrodipicolinate Reductase, domain 2"/>
    <property type="match status" value="1"/>
</dbReference>
<evidence type="ECO:0000256" key="3">
    <source>
        <dbReference type="ARBA" id="ARBA00022857"/>
    </source>
</evidence>
<sequence length="269" mass="27800">MHLGLIGYGSIAHSLIGMLPADRVPRVTVLVRPASLDKAKHDAPPTGSGPAVQVVSTLEGLLAARTGVVVECAGHAAVARFGADILRRGIPFIPASLGALADADLHENMLQAARTGGARLTIPAGAIGGLDLLQALALNGPPRVTYRGIKPPAAWKGSPADAIVDLDALATRTVFFSGTGREAASAYPKNANVVAAIALSGGGFDHMKVELVADPEARANSHSYEVISPICTYTIEIANSPNPANPRTSMTTVASLLLEILRHDPQEPL</sequence>
<evidence type="ECO:0000313" key="10">
    <source>
        <dbReference type="Proteomes" id="UP000239480"/>
    </source>
</evidence>
<keyword evidence="3 6" id="KW-0521">NADP</keyword>
<dbReference type="GO" id="GO:0050661">
    <property type="term" value="F:NADP binding"/>
    <property type="evidence" value="ECO:0007669"/>
    <property type="project" value="UniProtKB-UniRule"/>
</dbReference>
<dbReference type="GO" id="GO:0009435">
    <property type="term" value="P:NAD+ biosynthetic process"/>
    <property type="evidence" value="ECO:0007669"/>
    <property type="project" value="UniProtKB-UniRule"/>
</dbReference>
<comment type="pathway">
    <text evidence="6">Cofactor biosynthesis; NAD(+) biosynthesis; iminoaspartate from L-aspartate (dehydrogenase route): step 1/1.</text>
</comment>
<dbReference type="Proteomes" id="UP000239480">
    <property type="component" value="Unassembled WGS sequence"/>
</dbReference>
<dbReference type="HAMAP" id="MF_01265">
    <property type="entry name" value="NadX"/>
    <property type="match status" value="1"/>
</dbReference>
<evidence type="ECO:0000256" key="4">
    <source>
        <dbReference type="ARBA" id="ARBA00023002"/>
    </source>
</evidence>
<comment type="catalytic activity">
    <reaction evidence="6">
        <text>L-aspartate + NADP(+) + H2O = oxaloacetate + NH4(+) + NADPH + H(+)</text>
        <dbReference type="Rhea" id="RHEA:11784"/>
        <dbReference type="ChEBI" id="CHEBI:15377"/>
        <dbReference type="ChEBI" id="CHEBI:15378"/>
        <dbReference type="ChEBI" id="CHEBI:16452"/>
        <dbReference type="ChEBI" id="CHEBI:28938"/>
        <dbReference type="ChEBI" id="CHEBI:29991"/>
        <dbReference type="ChEBI" id="CHEBI:57783"/>
        <dbReference type="ChEBI" id="CHEBI:58349"/>
        <dbReference type="EC" id="1.4.1.21"/>
    </reaction>
</comment>
<accession>A0A2T0RFL4</accession>
<dbReference type="PANTHER" id="PTHR31873:SF6">
    <property type="entry name" value="ASPARTATE DEHYDROGENASE DOMAIN-CONTAINING PROTEIN"/>
    <property type="match status" value="1"/>
</dbReference>
<comment type="caution">
    <text evidence="9">The sequence shown here is derived from an EMBL/GenBank/DDBJ whole genome shotgun (WGS) entry which is preliminary data.</text>
</comment>
<comment type="function">
    <text evidence="6">Specifically catalyzes the NAD or NADP-dependent dehydrogenation of L-aspartate to iminoaspartate.</text>
</comment>
<dbReference type="GO" id="GO:0051287">
    <property type="term" value="F:NAD binding"/>
    <property type="evidence" value="ECO:0007669"/>
    <property type="project" value="UniProtKB-UniRule"/>
</dbReference>
<dbReference type="PIRSF" id="PIRSF005227">
    <property type="entry name" value="Asp_dh_NAD_syn"/>
    <property type="match status" value="1"/>
</dbReference>
<dbReference type="GO" id="GO:0016639">
    <property type="term" value="F:oxidoreductase activity, acting on the CH-NH2 group of donors, NAD or NADP as acceptor"/>
    <property type="evidence" value="ECO:0007669"/>
    <property type="project" value="UniProtKB-UniRule"/>
</dbReference>
<dbReference type="Pfam" id="PF01958">
    <property type="entry name" value="Asp_DH_C"/>
    <property type="match status" value="1"/>
</dbReference>
<dbReference type="NCBIfam" id="NF009828">
    <property type="entry name" value="PRK13303.1-3"/>
    <property type="match status" value="1"/>
</dbReference>
<dbReference type="EC" id="1.4.1.21" evidence="6"/>
<evidence type="ECO:0000256" key="5">
    <source>
        <dbReference type="ARBA" id="ARBA00023027"/>
    </source>
</evidence>
<dbReference type="EMBL" id="PVTD01000016">
    <property type="protein sequence ID" value="PRY19937.1"/>
    <property type="molecule type" value="Genomic_DNA"/>
</dbReference>
<keyword evidence="4 6" id="KW-0560">Oxidoreductase</keyword>
<feature type="binding site" evidence="6">
    <location>
        <position position="192"/>
    </location>
    <ligand>
        <name>NAD(+)</name>
        <dbReference type="ChEBI" id="CHEBI:57540"/>
    </ligand>
</feature>
<reference evidence="9 10" key="1">
    <citation type="submission" date="2018-03" db="EMBL/GenBank/DDBJ databases">
        <title>Genomic Encyclopedia of Archaeal and Bacterial Type Strains, Phase II (KMG-II): from individual species to whole genera.</title>
        <authorList>
            <person name="Goeker M."/>
        </authorList>
    </citation>
    <scope>NUCLEOTIDE SEQUENCE [LARGE SCALE GENOMIC DNA]</scope>
    <source>
        <strain evidence="9 10">DSM 29328</strain>
    </source>
</reference>
<dbReference type="SUPFAM" id="SSF55347">
    <property type="entry name" value="Glyceraldehyde-3-phosphate dehydrogenase-like, C-terminal domain"/>
    <property type="match status" value="1"/>
</dbReference>
<dbReference type="InterPro" id="IPR011182">
    <property type="entry name" value="L-Asp_DH"/>
</dbReference>
<keyword evidence="5 6" id="KW-0520">NAD</keyword>
<dbReference type="Pfam" id="PF03447">
    <property type="entry name" value="NAD_binding_3"/>
    <property type="match status" value="1"/>
</dbReference>
<feature type="binding site" evidence="6">
    <location>
        <position position="126"/>
    </location>
    <ligand>
        <name>NAD(+)</name>
        <dbReference type="ChEBI" id="CHEBI:57540"/>
    </ligand>
</feature>
<evidence type="ECO:0000259" key="8">
    <source>
        <dbReference type="Pfam" id="PF03447"/>
    </source>
</evidence>
<dbReference type="UniPathway" id="UPA00253">
    <property type="reaction ID" value="UER00456"/>
</dbReference>
<comment type="similarity">
    <text evidence="1 6">Belongs to the L-aspartate dehydrogenase family.</text>
</comment>
<dbReference type="InterPro" id="IPR005106">
    <property type="entry name" value="Asp/hSer_DH_NAD-bd"/>
</dbReference>
<organism evidence="9 10">
    <name type="scientific">Aliiruegeria haliotis</name>
    <dbReference type="NCBI Taxonomy" id="1280846"/>
    <lineage>
        <taxon>Bacteria</taxon>
        <taxon>Pseudomonadati</taxon>
        <taxon>Pseudomonadota</taxon>
        <taxon>Alphaproteobacteria</taxon>
        <taxon>Rhodobacterales</taxon>
        <taxon>Roseobacteraceae</taxon>
        <taxon>Aliiruegeria</taxon>
    </lineage>
</organism>
<dbReference type="PANTHER" id="PTHR31873">
    <property type="entry name" value="L-ASPARTATE DEHYDROGENASE-RELATED"/>
    <property type="match status" value="1"/>
</dbReference>
<evidence type="ECO:0000256" key="6">
    <source>
        <dbReference type="HAMAP-Rule" id="MF_01265"/>
    </source>
</evidence>
<evidence type="ECO:0000259" key="7">
    <source>
        <dbReference type="Pfam" id="PF01958"/>
    </source>
</evidence>
<evidence type="ECO:0000256" key="2">
    <source>
        <dbReference type="ARBA" id="ARBA00022642"/>
    </source>
</evidence>
<feature type="active site" evidence="6">
    <location>
        <position position="222"/>
    </location>
</feature>
<dbReference type="AlphaFoldDB" id="A0A2T0RFL4"/>
<dbReference type="Gene3D" id="3.40.50.720">
    <property type="entry name" value="NAD(P)-binding Rossmann-like Domain"/>
    <property type="match status" value="1"/>
</dbReference>
<feature type="domain" description="Aspartate dehydrogenase" evidence="7">
    <location>
        <begin position="171"/>
        <end position="256"/>
    </location>
</feature>
<name>A0A2T0RFL4_9RHOB</name>
<keyword evidence="10" id="KW-1185">Reference proteome</keyword>
<dbReference type="InterPro" id="IPR002811">
    <property type="entry name" value="Asp_DH"/>
</dbReference>
<dbReference type="SUPFAM" id="SSF51735">
    <property type="entry name" value="NAD(P)-binding Rossmann-fold domains"/>
    <property type="match status" value="1"/>
</dbReference>
<dbReference type="InterPro" id="IPR020626">
    <property type="entry name" value="Asp_DH_prok"/>
</dbReference>
<protein>
    <recommendedName>
        <fullName evidence="6">L-aspartate dehydrogenase</fullName>
        <ecNumber evidence="6">1.4.1.21</ecNumber>
    </recommendedName>
</protein>
<evidence type="ECO:0000313" key="9">
    <source>
        <dbReference type="EMBL" id="PRY19937.1"/>
    </source>
</evidence>
<proteinExistence type="inferred from homology"/>
<gene>
    <name evidence="6" type="primary">nadX</name>
    <name evidence="9" type="ORF">CLV78_11627</name>
</gene>
<comment type="catalytic activity">
    <reaction evidence="6">
        <text>L-aspartate + NAD(+) + H2O = oxaloacetate + NH4(+) + NADH + H(+)</text>
        <dbReference type="Rhea" id="RHEA:11788"/>
        <dbReference type="ChEBI" id="CHEBI:15377"/>
        <dbReference type="ChEBI" id="CHEBI:15378"/>
        <dbReference type="ChEBI" id="CHEBI:16452"/>
        <dbReference type="ChEBI" id="CHEBI:28938"/>
        <dbReference type="ChEBI" id="CHEBI:29991"/>
        <dbReference type="ChEBI" id="CHEBI:57540"/>
        <dbReference type="ChEBI" id="CHEBI:57945"/>
        <dbReference type="EC" id="1.4.1.21"/>
    </reaction>
</comment>
<dbReference type="GO" id="GO:0033735">
    <property type="term" value="F:aspartate dehydrogenase [NAD(P)+] activity"/>
    <property type="evidence" value="ECO:0007669"/>
    <property type="project" value="UniProtKB-EC"/>
</dbReference>
<dbReference type="OrthoDB" id="8456681at2"/>
<keyword evidence="2 6" id="KW-0662">Pyridine nucleotide biosynthesis</keyword>
<dbReference type="InterPro" id="IPR036291">
    <property type="entry name" value="NAD(P)-bd_dom_sf"/>
</dbReference>
<feature type="domain" description="Aspartate/homoserine dehydrogenase NAD-binding" evidence="8">
    <location>
        <begin position="7"/>
        <end position="122"/>
    </location>
</feature>
<comment type="miscellaneous">
    <text evidence="6">The iminoaspartate product is unstable in aqueous solution and can decompose to oxaloacetate and ammonia.</text>
</comment>
<evidence type="ECO:0000256" key="1">
    <source>
        <dbReference type="ARBA" id="ARBA00008331"/>
    </source>
</evidence>